<feature type="domain" description="UvrD-like helicase C-terminal" evidence="3">
    <location>
        <begin position="530"/>
        <end position="572"/>
    </location>
</feature>
<comment type="caution">
    <text evidence="4">The sequence shown here is derived from an EMBL/GenBank/DDBJ whole genome shotgun (WGS) entry which is preliminary data.</text>
</comment>
<protein>
    <recommendedName>
        <fullName evidence="1">DNA 3'-5' helicase II</fullName>
    </recommendedName>
</protein>
<dbReference type="InterPro" id="IPR011528">
    <property type="entry name" value="NERD"/>
</dbReference>
<dbReference type="Pfam" id="PF13538">
    <property type="entry name" value="UvrD_C_2"/>
    <property type="match status" value="1"/>
</dbReference>
<organism evidence="4 5">
    <name type="scientific">Archangium lansingense</name>
    <dbReference type="NCBI Taxonomy" id="2995310"/>
    <lineage>
        <taxon>Bacteria</taxon>
        <taxon>Pseudomonadati</taxon>
        <taxon>Myxococcota</taxon>
        <taxon>Myxococcia</taxon>
        <taxon>Myxococcales</taxon>
        <taxon>Cystobacterineae</taxon>
        <taxon>Archangiaceae</taxon>
        <taxon>Archangium</taxon>
    </lineage>
</organism>
<keyword evidence="5" id="KW-1185">Reference proteome</keyword>
<sequence length="589" mass="65432">MAKMIPAVSHPDCKSPGEIDIFNRLKTEPGTEDWTVLHSLSVARHLHRVEGEIDFVVIVPRLGVLCIEVKACNSLTIDAGGAWYYGSDPSPDRRGPFRQASEAMHSLRKWVGKLRPDLARTVFWTACIFPRCPLPAVTPEWHPWQVIDSRTYGQRPLGDQLRTVLIRARARLEEIRAPWFRPELQEPTPEQCGALTQLLRPQFEAHESAAAWARRVDGELRRFTEDQYRYVRAAGEHPRLLVRGPAGSGKTFLAIETARREAQRPRPQDVLQPGTGGASGHVLLACYTRLLGAWLKEEVKDVPGIKAGTLHRHMMDVCGMAEAPPEAGEDFWSRELPGRALDRLLEAPGLYQFDALVIDEAQDLLAPAYLDFLDLSLKGGLAEGRSAFFGDFERQAIHTSPEVVQSGMNALLQGKDVARLQLRENCRNTPRIAALVQLLGGLEPGYDRVLRPDDQVDHRIERYSTAAEQRQLFLGAMDRLLAVGLREQDIVVLSPRADDSSVAGMLHSAGHRQLRPLRKSASAGGVGFGTIHAFKGLEARAVILTDIEEIAGPGPQAMLYVGVTRAQNHLTILMHNSLREQVVSMLTTR</sequence>
<evidence type="ECO:0000256" key="1">
    <source>
        <dbReference type="ARBA" id="ARBA00034923"/>
    </source>
</evidence>
<feature type="domain" description="NERD" evidence="2">
    <location>
        <begin position="16"/>
        <end position="115"/>
    </location>
</feature>
<dbReference type="EMBL" id="JAPNKA010000001">
    <property type="protein sequence ID" value="MCY1074829.1"/>
    <property type="molecule type" value="Genomic_DNA"/>
</dbReference>
<dbReference type="Proteomes" id="UP001207654">
    <property type="component" value="Unassembled WGS sequence"/>
</dbReference>
<evidence type="ECO:0000313" key="5">
    <source>
        <dbReference type="Proteomes" id="UP001207654"/>
    </source>
</evidence>
<evidence type="ECO:0000259" key="2">
    <source>
        <dbReference type="Pfam" id="PF08378"/>
    </source>
</evidence>
<dbReference type="InterPro" id="IPR027785">
    <property type="entry name" value="UvrD-like_helicase_C"/>
</dbReference>
<dbReference type="RefSeq" id="WP_267533785.1">
    <property type="nucleotide sequence ID" value="NZ_JAPNKA010000001.1"/>
</dbReference>
<dbReference type="InterPro" id="IPR027417">
    <property type="entry name" value="P-loop_NTPase"/>
</dbReference>
<name>A0ABT4A1E4_9BACT</name>
<evidence type="ECO:0000259" key="3">
    <source>
        <dbReference type="Pfam" id="PF13538"/>
    </source>
</evidence>
<dbReference type="InterPro" id="IPR000212">
    <property type="entry name" value="DNA_helicase_UvrD/REP"/>
</dbReference>
<evidence type="ECO:0000313" key="4">
    <source>
        <dbReference type="EMBL" id="MCY1074829.1"/>
    </source>
</evidence>
<dbReference type="Gene3D" id="3.40.50.300">
    <property type="entry name" value="P-loop containing nucleotide triphosphate hydrolases"/>
    <property type="match status" value="2"/>
</dbReference>
<dbReference type="Pfam" id="PF08378">
    <property type="entry name" value="NERD"/>
    <property type="match status" value="1"/>
</dbReference>
<proteinExistence type="predicted"/>
<dbReference type="PANTHER" id="PTHR11070:SF2">
    <property type="entry name" value="ATP-DEPENDENT DNA HELICASE SRS2"/>
    <property type="match status" value="1"/>
</dbReference>
<dbReference type="SUPFAM" id="SSF52540">
    <property type="entry name" value="P-loop containing nucleoside triphosphate hydrolases"/>
    <property type="match status" value="1"/>
</dbReference>
<accession>A0ABT4A1E4</accession>
<reference evidence="4 5" key="1">
    <citation type="submission" date="2022-11" db="EMBL/GenBank/DDBJ databases">
        <title>Minimal conservation of predation-associated metabolite biosynthetic gene clusters underscores biosynthetic potential of Myxococcota including descriptions for ten novel species: Archangium lansinium sp. nov., Myxococcus landrumus sp. nov., Nannocystis bai.</title>
        <authorList>
            <person name="Ahearne A."/>
            <person name="Stevens C."/>
            <person name="Phillips K."/>
        </authorList>
    </citation>
    <scope>NUCLEOTIDE SEQUENCE [LARGE SCALE GENOMIC DNA]</scope>
    <source>
        <strain evidence="4 5">MIWBW</strain>
    </source>
</reference>
<dbReference type="PANTHER" id="PTHR11070">
    <property type="entry name" value="UVRD / RECB / PCRA DNA HELICASE FAMILY MEMBER"/>
    <property type="match status" value="1"/>
</dbReference>
<gene>
    <name evidence="4" type="ORF">OV287_10040</name>
</gene>